<gene>
    <name evidence="3" type="primary">yaaN</name>
    <name evidence="3" type="ORF">GCM10007874_66900</name>
</gene>
<dbReference type="PANTHER" id="PTHR38432:SF1">
    <property type="entry name" value="TELA-LIKE PROTEIN SAOUHSC_01408"/>
    <property type="match status" value="1"/>
</dbReference>
<dbReference type="PANTHER" id="PTHR38432">
    <property type="entry name" value="TELA-LIKE PROTEIN SAOUHSC_01408"/>
    <property type="match status" value="1"/>
</dbReference>
<dbReference type="Proteomes" id="UP001156882">
    <property type="component" value="Unassembled WGS sequence"/>
</dbReference>
<proteinExistence type="inferred from homology"/>
<organism evidence="3 4">
    <name type="scientific">Labrys miyagiensis</name>
    <dbReference type="NCBI Taxonomy" id="346912"/>
    <lineage>
        <taxon>Bacteria</taxon>
        <taxon>Pseudomonadati</taxon>
        <taxon>Pseudomonadota</taxon>
        <taxon>Alphaproteobacteria</taxon>
        <taxon>Hyphomicrobiales</taxon>
        <taxon>Xanthobacteraceae</taxon>
        <taxon>Labrys</taxon>
    </lineage>
</organism>
<dbReference type="EMBL" id="BSPC01000080">
    <property type="protein sequence ID" value="GLS23669.1"/>
    <property type="molecule type" value="Genomic_DNA"/>
</dbReference>
<evidence type="ECO:0000313" key="4">
    <source>
        <dbReference type="Proteomes" id="UP001156882"/>
    </source>
</evidence>
<dbReference type="InterPro" id="IPR008863">
    <property type="entry name" value="Toxic_anion-R_TelA"/>
</dbReference>
<sequence>MADIAETASQAVIEIDPNAVAQIKSTIDLADRAQVSSFGDKAQRDVVAFADRVLAQTRNKDMGDTGKLLLDVIEKARGLDPAELQKTGFLERLVGSAESRLRRFIGKFDDVAGQVERITIDLDRHKDVLRRDISLLDELYDETRRSIQFLEAHVKAGKAFVDEFRQGRLAELKNSADQATASGDGLMAAQNYNDAVQALDRLEKRVFYLQQARQIGIQQLPQIRIVQAGDETLIENLQATTQLTIPVWKQKMVLLLGLTNQSKALELQKTVTDATNEMMRQASDMMKKQAIEIEKQAQRGIIDMATLEKTNRDLIDTVNGVIDVQRQGRSKRAQAEARMDQLTGELKTALTRAPA</sequence>
<dbReference type="Pfam" id="PF05816">
    <property type="entry name" value="TelA"/>
    <property type="match status" value="1"/>
</dbReference>
<dbReference type="PIRSF" id="PIRSF026508">
    <property type="entry name" value="TelA"/>
    <property type="match status" value="1"/>
</dbReference>
<evidence type="ECO:0000313" key="3">
    <source>
        <dbReference type="EMBL" id="GLS23669.1"/>
    </source>
</evidence>
<evidence type="ECO:0008006" key="5">
    <source>
        <dbReference type="Google" id="ProtNLM"/>
    </source>
</evidence>
<protein>
    <recommendedName>
        <fullName evidence="5">Toxic anion resistance protein</fullName>
    </recommendedName>
</protein>
<evidence type="ECO:0000256" key="2">
    <source>
        <dbReference type="PIRNR" id="PIRNR026508"/>
    </source>
</evidence>
<comment type="similarity">
    <text evidence="1 2">Belongs to the TelA family.</text>
</comment>
<accession>A0ABQ6CYA2</accession>
<dbReference type="RefSeq" id="WP_284316602.1">
    <property type="nucleotide sequence ID" value="NZ_BSPC01000080.1"/>
</dbReference>
<name>A0ABQ6CYA2_9HYPH</name>
<evidence type="ECO:0000256" key="1">
    <source>
        <dbReference type="ARBA" id="ARBA00005541"/>
    </source>
</evidence>
<comment type="caution">
    <text evidence="3">The sequence shown here is derived from an EMBL/GenBank/DDBJ whole genome shotgun (WGS) entry which is preliminary data.</text>
</comment>
<reference evidence="4" key="1">
    <citation type="journal article" date="2019" name="Int. J. Syst. Evol. Microbiol.">
        <title>The Global Catalogue of Microorganisms (GCM) 10K type strain sequencing project: providing services to taxonomists for standard genome sequencing and annotation.</title>
        <authorList>
            <consortium name="The Broad Institute Genomics Platform"/>
            <consortium name="The Broad Institute Genome Sequencing Center for Infectious Disease"/>
            <person name="Wu L."/>
            <person name="Ma J."/>
        </authorList>
    </citation>
    <scope>NUCLEOTIDE SEQUENCE [LARGE SCALE GENOMIC DNA]</scope>
    <source>
        <strain evidence="4">NBRC 101365</strain>
    </source>
</reference>
<keyword evidence="4" id="KW-1185">Reference proteome</keyword>